<dbReference type="OrthoDB" id="9815847at2"/>
<feature type="transmembrane region" description="Helical" evidence="2">
    <location>
        <begin position="89"/>
        <end position="110"/>
    </location>
</feature>
<dbReference type="Pfam" id="PF14559">
    <property type="entry name" value="TPR_19"/>
    <property type="match status" value="1"/>
</dbReference>
<keyword evidence="2" id="KW-0812">Transmembrane</keyword>
<dbReference type="InterPro" id="IPR011990">
    <property type="entry name" value="TPR-like_helical_dom_sf"/>
</dbReference>
<keyword evidence="4" id="KW-1185">Reference proteome</keyword>
<evidence type="ECO:0000313" key="3">
    <source>
        <dbReference type="EMBL" id="SCY86772.1"/>
    </source>
</evidence>
<dbReference type="Proteomes" id="UP000199502">
    <property type="component" value="Unassembled WGS sequence"/>
</dbReference>
<dbReference type="RefSeq" id="WP_090746842.1">
    <property type="nucleotide sequence ID" value="NZ_FMVT01000012.1"/>
</dbReference>
<dbReference type="NCBIfam" id="TIGR03142">
    <property type="entry name" value="cytochro_ccmI"/>
    <property type="match status" value="1"/>
</dbReference>
<dbReference type="InterPro" id="IPR017560">
    <property type="entry name" value="Cyt_c_biogenesis_CcmI"/>
</dbReference>
<sequence length="410" mass="43743">MFWILSAALTLIVGLVILLPAWRGRGAADRPVAAYDLGVYRDQLREVDRDLERGVIGAEDAQRLRAEIGRKVLDADKRLSAAAPTGTHGGAWVASAVLVALLAGAFALYWREGVPGAPDMPIAERFAAADAAYRARPSQAEAEAAAPARAAPDEAELDPDYVALMRQLREAVARNPEDRRGLELLVTNEMRLGNLPAARDAAERLVALDGDSPNADDLMRLASLMIDAAGGIITPEAEQVLVRALQADPELPQARYLLGVLQIQNGRPDRAFPLWRRLLEEGPAEAPWIPSIRGAIDELAWLAGETGFTAAEPPAGALPGPDADALEAAEALPEDDRAAMIESMVSGLQQRLASQGGSPEEWARLIRALSVLGRDAQARAIWDEAQVRFAGSDEALAPVTEAARAAGLLQ</sequence>
<dbReference type="STRING" id="336292.SAMN05660710_03176"/>
<dbReference type="SUPFAM" id="SSF48452">
    <property type="entry name" value="TPR-like"/>
    <property type="match status" value="1"/>
</dbReference>
<keyword evidence="2" id="KW-0472">Membrane</keyword>
<keyword evidence="1" id="KW-0201">Cytochrome c-type biogenesis</keyword>
<organism evidence="3 4">
    <name type="scientific">Paracoccus tibetensis</name>
    <dbReference type="NCBI Taxonomy" id="336292"/>
    <lineage>
        <taxon>Bacteria</taxon>
        <taxon>Pseudomonadati</taxon>
        <taxon>Pseudomonadota</taxon>
        <taxon>Alphaproteobacteria</taxon>
        <taxon>Rhodobacterales</taxon>
        <taxon>Paracoccaceae</taxon>
        <taxon>Paracoccus</taxon>
    </lineage>
</organism>
<keyword evidence="2" id="KW-1133">Transmembrane helix</keyword>
<name>A0A1G5JEJ7_9RHOB</name>
<reference evidence="3 4" key="1">
    <citation type="submission" date="2016-10" db="EMBL/GenBank/DDBJ databases">
        <authorList>
            <person name="de Groot N.N."/>
        </authorList>
    </citation>
    <scope>NUCLEOTIDE SEQUENCE [LARGE SCALE GENOMIC DNA]</scope>
    <source>
        <strain evidence="3 4">CGMCC 1.8925</strain>
    </source>
</reference>
<evidence type="ECO:0000256" key="2">
    <source>
        <dbReference type="SAM" id="Phobius"/>
    </source>
</evidence>
<dbReference type="Gene3D" id="1.25.40.10">
    <property type="entry name" value="Tetratricopeptide repeat domain"/>
    <property type="match status" value="1"/>
</dbReference>
<dbReference type="AlphaFoldDB" id="A0A1G5JEJ7"/>
<proteinExistence type="predicted"/>
<evidence type="ECO:0000313" key="4">
    <source>
        <dbReference type="Proteomes" id="UP000199502"/>
    </source>
</evidence>
<evidence type="ECO:0000256" key="1">
    <source>
        <dbReference type="ARBA" id="ARBA00022748"/>
    </source>
</evidence>
<gene>
    <name evidence="3" type="ORF">SAMN05660710_03176</name>
</gene>
<dbReference type="EMBL" id="FMVT01000012">
    <property type="protein sequence ID" value="SCY86772.1"/>
    <property type="molecule type" value="Genomic_DNA"/>
</dbReference>
<dbReference type="GO" id="GO:0017004">
    <property type="term" value="P:cytochrome complex assembly"/>
    <property type="evidence" value="ECO:0007669"/>
    <property type="project" value="UniProtKB-KW"/>
</dbReference>
<protein>
    <submittedName>
        <fullName evidence="3">Cytochrome c-type biogenesis protein CcmH</fullName>
    </submittedName>
</protein>
<accession>A0A1G5JEJ7</accession>